<dbReference type="Pfam" id="PF06271">
    <property type="entry name" value="RDD"/>
    <property type="match status" value="1"/>
</dbReference>
<evidence type="ECO:0000256" key="6">
    <source>
        <dbReference type="SAM" id="Phobius"/>
    </source>
</evidence>
<feature type="transmembrane region" description="Helical" evidence="6">
    <location>
        <begin position="118"/>
        <end position="135"/>
    </location>
</feature>
<evidence type="ECO:0000259" key="7">
    <source>
        <dbReference type="Pfam" id="PF06271"/>
    </source>
</evidence>
<keyword evidence="2" id="KW-1003">Cell membrane</keyword>
<evidence type="ECO:0000313" key="8">
    <source>
        <dbReference type="EMBL" id="MBU9721118.1"/>
    </source>
</evidence>
<dbReference type="PANTHER" id="PTHR36115">
    <property type="entry name" value="PROLINE-RICH ANTIGEN HOMOLOG-RELATED"/>
    <property type="match status" value="1"/>
</dbReference>
<evidence type="ECO:0000256" key="4">
    <source>
        <dbReference type="ARBA" id="ARBA00022989"/>
    </source>
</evidence>
<keyword evidence="5 6" id="KW-0472">Membrane</keyword>
<organism evidence="8 9">
    <name type="scientific">Evansella alkalicola</name>
    <dbReference type="NCBI Taxonomy" id="745819"/>
    <lineage>
        <taxon>Bacteria</taxon>
        <taxon>Bacillati</taxon>
        <taxon>Bacillota</taxon>
        <taxon>Bacilli</taxon>
        <taxon>Bacillales</taxon>
        <taxon>Bacillaceae</taxon>
        <taxon>Evansella</taxon>
    </lineage>
</organism>
<dbReference type="PANTHER" id="PTHR36115:SF9">
    <property type="entry name" value="LMO1584 PROTEIN"/>
    <property type="match status" value="1"/>
</dbReference>
<accession>A0ABS6JRC8</accession>
<evidence type="ECO:0000313" key="9">
    <source>
        <dbReference type="Proteomes" id="UP000790580"/>
    </source>
</evidence>
<reference evidence="8 9" key="1">
    <citation type="submission" date="2021-06" db="EMBL/GenBank/DDBJ databases">
        <title>Bacillus sp. RD4P76, an endophyte from a halophyte.</title>
        <authorList>
            <person name="Sun J.-Q."/>
        </authorList>
    </citation>
    <scope>NUCLEOTIDE SEQUENCE [LARGE SCALE GENOMIC DNA]</scope>
    <source>
        <strain evidence="8 9">JCM 17098</strain>
    </source>
</reference>
<evidence type="ECO:0000256" key="1">
    <source>
        <dbReference type="ARBA" id="ARBA00004651"/>
    </source>
</evidence>
<dbReference type="Proteomes" id="UP000790580">
    <property type="component" value="Unassembled WGS sequence"/>
</dbReference>
<evidence type="ECO:0000256" key="5">
    <source>
        <dbReference type="ARBA" id="ARBA00023136"/>
    </source>
</evidence>
<comment type="caution">
    <text evidence="8">The sequence shown here is derived from an EMBL/GenBank/DDBJ whole genome shotgun (WGS) entry which is preliminary data.</text>
</comment>
<comment type="subcellular location">
    <subcellularLocation>
        <location evidence="1">Cell membrane</location>
        <topology evidence="1">Multi-pass membrane protein</topology>
    </subcellularLocation>
</comment>
<proteinExistence type="predicted"/>
<name>A0ABS6JRC8_9BACI</name>
<feature type="transmembrane region" description="Helical" evidence="6">
    <location>
        <begin position="58"/>
        <end position="78"/>
    </location>
</feature>
<keyword evidence="4 6" id="KW-1133">Transmembrane helix</keyword>
<gene>
    <name evidence="8" type="ORF">KS407_06620</name>
</gene>
<dbReference type="InterPro" id="IPR051791">
    <property type="entry name" value="Pra-immunoreactive"/>
</dbReference>
<sequence>MEADTVGLWERKDNGTFYPAGFWIRLWAYIIDLIIVSSISGIILTPIYAFTNISDLTLGIYTIGGILGAFVSFSYFIFLTKYFGQTLGKRILGIRVLSEKNETLSWADVIMRELFGRYIHQSLVFTNLIYLLVAFHHKKKGLHDYFADTYVVLEPREVKSQ</sequence>
<evidence type="ECO:0000256" key="3">
    <source>
        <dbReference type="ARBA" id="ARBA00022692"/>
    </source>
</evidence>
<evidence type="ECO:0000256" key="2">
    <source>
        <dbReference type="ARBA" id="ARBA00022475"/>
    </source>
</evidence>
<keyword evidence="3 6" id="KW-0812">Transmembrane</keyword>
<keyword evidence="9" id="KW-1185">Reference proteome</keyword>
<dbReference type="EMBL" id="JAHQCR010000030">
    <property type="protein sequence ID" value="MBU9721118.1"/>
    <property type="molecule type" value="Genomic_DNA"/>
</dbReference>
<feature type="domain" description="RDD" evidence="7">
    <location>
        <begin position="19"/>
        <end position="147"/>
    </location>
</feature>
<protein>
    <submittedName>
        <fullName evidence="8">RDD family protein</fullName>
    </submittedName>
</protein>
<dbReference type="InterPro" id="IPR010432">
    <property type="entry name" value="RDD"/>
</dbReference>
<feature type="transmembrane region" description="Helical" evidence="6">
    <location>
        <begin position="26"/>
        <end position="51"/>
    </location>
</feature>